<organism evidence="7 8">
    <name type="scientific">Sphagnum troendelagicum</name>
    <dbReference type="NCBI Taxonomy" id="128251"/>
    <lineage>
        <taxon>Eukaryota</taxon>
        <taxon>Viridiplantae</taxon>
        <taxon>Streptophyta</taxon>
        <taxon>Embryophyta</taxon>
        <taxon>Bryophyta</taxon>
        <taxon>Sphagnophytina</taxon>
        <taxon>Sphagnopsida</taxon>
        <taxon>Sphagnales</taxon>
        <taxon>Sphagnaceae</taxon>
        <taxon>Sphagnum</taxon>
    </lineage>
</organism>
<dbReference type="Gene3D" id="2.30.29.30">
    <property type="entry name" value="Pleckstrin-homology domain (PH domain)/Phosphotyrosine-binding domain (PTB)"/>
    <property type="match status" value="1"/>
</dbReference>
<dbReference type="SUPFAM" id="SSF50729">
    <property type="entry name" value="PH domain-like"/>
    <property type="match status" value="1"/>
</dbReference>
<evidence type="ECO:0000259" key="6">
    <source>
        <dbReference type="PROSITE" id="PS50003"/>
    </source>
</evidence>
<dbReference type="Gene3D" id="3.30.70.3490">
    <property type="match status" value="1"/>
</dbReference>
<evidence type="ECO:0000313" key="8">
    <source>
        <dbReference type="Proteomes" id="UP001497512"/>
    </source>
</evidence>
<reference evidence="7" key="1">
    <citation type="submission" date="2024-02" db="EMBL/GenBank/DDBJ databases">
        <authorList>
            <consortium name="ELIXIR-Norway"/>
            <consortium name="Elixir Norway"/>
        </authorList>
    </citation>
    <scope>NUCLEOTIDE SEQUENCE</scope>
</reference>
<dbReference type="Pfam" id="PF15413">
    <property type="entry name" value="PH_11"/>
    <property type="match status" value="1"/>
</dbReference>
<gene>
    <name evidence="7" type="ORF">CSSPTR1EN2_LOCUS9016</name>
</gene>
<keyword evidence="2" id="KW-0813">Transport</keyword>
<keyword evidence="8" id="KW-1185">Reference proteome</keyword>
<name>A0ABP0TXV3_9BRYO</name>
<evidence type="ECO:0000256" key="3">
    <source>
        <dbReference type="ARBA" id="ARBA00023055"/>
    </source>
</evidence>
<dbReference type="PROSITE" id="PS50003">
    <property type="entry name" value="PH_DOMAIN"/>
    <property type="match status" value="1"/>
</dbReference>
<dbReference type="Pfam" id="PF01237">
    <property type="entry name" value="Oxysterol_BP"/>
    <property type="match status" value="1"/>
</dbReference>
<dbReference type="PANTHER" id="PTHR10972:SF96">
    <property type="entry name" value="OXYSTEROL-BINDING PROTEIN-RELATED PROTEIN 1A-RELATED"/>
    <property type="match status" value="1"/>
</dbReference>
<dbReference type="PANTHER" id="PTHR10972">
    <property type="entry name" value="OXYSTEROL-BINDING PROTEIN-RELATED"/>
    <property type="match status" value="1"/>
</dbReference>
<comment type="function">
    <text evidence="1">May be involved in the transport of sterols.</text>
</comment>
<evidence type="ECO:0000313" key="7">
    <source>
        <dbReference type="EMBL" id="CAK9207857.1"/>
    </source>
</evidence>
<dbReference type="CDD" id="cd13294">
    <property type="entry name" value="PH_ORP_plant"/>
    <property type="match status" value="1"/>
</dbReference>
<dbReference type="Gene3D" id="2.40.160.120">
    <property type="match status" value="1"/>
</dbReference>
<evidence type="ECO:0000256" key="5">
    <source>
        <dbReference type="SAM" id="MobiDB-lite"/>
    </source>
</evidence>
<sequence>MNPLCCIAPVPFEENQERDRKKDKKLVAAAAPMHDPKAAASSPLELTKRRVSSSDLPPTNNGLHKMARDQRSHGIAAGNPKRSHSDSERGGGGENPSPSLCDVSSAAAGGGGKIFTVTPEGGMKTVKNFSGELIQIENAAAAAACGLQGGGLSHVAGILYKWVNLGKGWRPRWCILQEGVFSYYKIHGPDKVTVSQERYKTFRLIGDDAERLMKKHRPHHHVFSDEKTSAKVTGEVHLKVSTLRNSQSDDRKFYIFTGTKTLHLRAETSADRSVWMEALQAAKDLFPRNSTLVGVMTPSEEITISTEKLRLKLIELGLTEDAIKECEDVMLAEFSEVKEQLNLMQNRRIYLLDRLRLLEAEKVELETTVVDEMQSQNGGGGLHGLKKYYGGSDTESDDDHDKDEGAGAGDGDTDEEDEVFFDTRDSLKSLTSGRYNPPADCVAPEQGEVDMELIGFDYPRVQRRKALPDPKEKEKSVSLWSMIKDNIGKDLTKVCLPVYFNEPISSLQRCFEDVEYSYLLDRAYEYGKRGNNLMRLLYVGAFAVSGYASTEGRTCKPFNPLLGETYEADYPDKGLHFFSEKVSHHPMIVACHCEGRGWKFWGDCNLKSKFWGRSIQVDPVGILTLKFDDGETFQWSKVTTSIYNLILGKLYVDHYGTMRIQGNCELSCKLKFKEQSIIDRNPHQVQGFVHSKTGEKLATLFGKWDEAMYYVMGDLSERHKSYDPMSDAVQLWQRAEPPQKMTRYGLTAFATTLNELTPGLEVQLPPTDSRLRPDQRHLENGEYDDANAEKLRLEKKQRRARMLQETGWQPKWFRKEKGKDTFEYIGGYWEARKEGHWDNCPDIFGLDVIEPENGTME</sequence>
<proteinExistence type="predicted"/>
<feature type="region of interest" description="Disordered" evidence="5">
    <location>
        <begin position="374"/>
        <end position="418"/>
    </location>
</feature>
<accession>A0ABP0TXV3</accession>
<dbReference type="InterPro" id="IPR011993">
    <property type="entry name" value="PH-like_dom_sf"/>
</dbReference>
<feature type="compositionally biased region" description="Polar residues" evidence="5">
    <location>
        <begin position="53"/>
        <end position="62"/>
    </location>
</feature>
<dbReference type="InterPro" id="IPR001849">
    <property type="entry name" value="PH_domain"/>
</dbReference>
<keyword evidence="3" id="KW-0445">Lipid transport</keyword>
<dbReference type="SMART" id="SM00233">
    <property type="entry name" value="PH"/>
    <property type="match status" value="1"/>
</dbReference>
<dbReference type="InterPro" id="IPR037239">
    <property type="entry name" value="OSBP_sf"/>
</dbReference>
<dbReference type="SUPFAM" id="SSF144000">
    <property type="entry name" value="Oxysterol-binding protein-like"/>
    <property type="match status" value="1"/>
</dbReference>
<dbReference type="EMBL" id="OZ019908">
    <property type="protein sequence ID" value="CAK9207857.1"/>
    <property type="molecule type" value="Genomic_DNA"/>
</dbReference>
<feature type="domain" description="PH" evidence="6">
    <location>
        <begin position="152"/>
        <end position="284"/>
    </location>
</feature>
<dbReference type="Proteomes" id="UP001497512">
    <property type="component" value="Chromosome 16"/>
</dbReference>
<protein>
    <recommendedName>
        <fullName evidence="6">PH domain-containing protein</fullName>
    </recommendedName>
</protein>
<dbReference type="InterPro" id="IPR000648">
    <property type="entry name" value="Oxysterol-bd"/>
</dbReference>
<evidence type="ECO:0000256" key="4">
    <source>
        <dbReference type="ARBA" id="ARBA00023121"/>
    </source>
</evidence>
<evidence type="ECO:0000256" key="2">
    <source>
        <dbReference type="ARBA" id="ARBA00022448"/>
    </source>
</evidence>
<keyword evidence="4" id="KW-0446">Lipid-binding</keyword>
<feature type="region of interest" description="Disordered" evidence="5">
    <location>
        <begin position="1"/>
        <end position="103"/>
    </location>
</feature>
<evidence type="ECO:0000256" key="1">
    <source>
        <dbReference type="ARBA" id="ARBA00003361"/>
    </source>
</evidence>